<gene>
    <name evidence="2" type="ORF">GCM10023217_16170</name>
</gene>
<dbReference type="EMBL" id="BAABIE010000006">
    <property type="protein sequence ID" value="GAA4747071.1"/>
    <property type="molecule type" value="Genomic_DNA"/>
</dbReference>
<feature type="transmembrane region" description="Helical" evidence="1">
    <location>
        <begin position="28"/>
        <end position="45"/>
    </location>
</feature>
<keyword evidence="1" id="KW-0812">Transmembrane</keyword>
<keyword evidence="1" id="KW-1133">Transmembrane helix</keyword>
<sequence>MILVLAWTVGVGAYTVVARWHRLSDTLGADAIAVLMASLGALVLLRSGLVRPVPADAHAPVRTVIVVLATLYAVGMGVAGVFLGVVGAGQDPGSTADYNLYLAAQSLASVGSVLAVLAFWASWHRLETASTATGSG</sequence>
<comment type="caution">
    <text evidence="2">The sequence shown here is derived from an EMBL/GenBank/DDBJ whole genome shotgun (WGS) entry which is preliminary data.</text>
</comment>
<proteinExistence type="predicted"/>
<dbReference type="Proteomes" id="UP001500822">
    <property type="component" value="Unassembled WGS sequence"/>
</dbReference>
<feature type="transmembrane region" description="Helical" evidence="1">
    <location>
        <begin position="65"/>
        <end position="88"/>
    </location>
</feature>
<evidence type="ECO:0008006" key="4">
    <source>
        <dbReference type="Google" id="ProtNLM"/>
    </source>
</evidence>
<accession>A0ABP8Z5P5</accession>
<reference evidence="3" key="1">
    <citation type="journal article" date="2019" name="Int. J. Syst. Evol. Microbiol.">
        <title>The Global Catalogue of Microorganisms (GCM) 10K type strain sequencing project: providing services to taxonomists for standard genome sequencing and annotation.</title>
        <authorList>
            <consortium name="The Broad Institute Genomics Platform"/>
            <consortium name="The Broad Institute Genome Sequencing Center for Infectious Disease"/>
            <person name="Wu L."/>
            <person name="Ma J."/>
        </authorList>
    </citation>
    <scope>NUCLEOTIDE SEQUENCE [LARGE SCALE GENOMIC DNA]</scope>
    <source>
        <strain evidence="3">JCM 18077</strain>
    </source>
</reference>
<protein>
    <recommendedName>
        <fullName evidence="4">Integral membrane protein</fullName>
    </recommendedName>
</protein>
<organism evidence="2 3">
    <name type="scientific">Gordonia alkaliphila</name>
    <dbReference type="NCBI Taxonomy" id="1053547"/>
    <lineage>
        <taxon>Bacteria</taxon>
        <taxon>Bacillati</taxon>
        <taxon>Actinomycetota</taxon>
        <taxon>Actinomycetes</taxon>
        <taxon>Mycobacteriales</taxon>
        <taxon>Gordoniaceae</taxon>
        <taxon>Gordonia</taxon>
    </lineage>
</organism>
<keyword evidence="3" id="KW-1185">Reference proteome</keyword>
<evidence type="ECO:0000256" key="1">
    <source>
        <dbReference type="SAM" id="Phobius"/>
    </source>
</evidence>
<dbReference type="RefSeq" id="WP_345313114.1">
    <property type="nucleotide sequence ID" value="NZ_BAABIE010000006.1"/>
</dbReference>
<name>A0ABP8Z5P5_9ACTN</name>
<evidence type="ECO:0000313" key="3">
    <source>
        <dbReference type="Proteomes" id="UP001500822"/>
    </source>
</evidence>
<feature type="transmembrane region" description="Helical" evidence="1">
    <location>
        <begin position="100"/>
        <end position="121"/>
    </location>
</feature>
<evidence type="ECO:0000313" key="2">
    <source>
        <dbReference type="EMBL" id="GAA4747071.1"/>
    </source>
</evidence>
<keyword evidence="1" id="KW-0472">Membrane</keyword>